<name>A0AAV1KB88_9NEOP</name>
<dbReference type="InterPro" id="IPR041588">
    <property type="entry name" value="Integrase_H2C2"/>
</dbReference>
<reference evidence="3 4" key="1">
    <citation type="submission" date="2023-11" db="EMBL/GenBank/DDBJ databases">
        <authorList>
            <person name="Hedman E."/>
            <person name="Englund M."/>
            <person name="Stromberg M."/>
            <person name="Nyberg Akerstrom W."/>
            <person name="Nylinder S."/>
            <person name="Jareborg N."/>
            <person name="Kallberg Y."/>
            <person name="Kronander E."/>
        </authorList>
    </citation>
    <scope>NUCLEOTIDE SEQUENCE [LARGE SCALE GENOMIC DNA]</scope>
</reference>
<dbReference type="Gene3D" id="3.10.10.10">
    <property type="entry name" value="HIV Type 1 Reverse Transcriptase, subunit A, domain 1"/>
    <property type="match status" value="1"/>
</dbReference>
<dbReference type="Gene3D" id="3.30.70.270">
    <property type="match status" value="1"/>
</dbReference>
<dbReference type="Pfam" id="PF18701">
    <property type="entry name" value="DUF5641"/>
    <property type="match status" value="1"/>
</dbReference>
<feature type="compositionally biased region" description="Pro residues" evidence="1">
    <location>
        <begin position="46"/>
        <end position="64"/>
    </location>
</feature>
<feature type="compositionally biased region" description="Basic and acidic residues" evidence="1">
    <location>
        <begin position="252"/>
        <end position="262"/>
    </location>
</feature>
<keyword evidence="4" id="KW-1185">Reference proteome</keyword>
<dbReference type="PROSITE" id="PS50994">
    <property type="entry name" value="INTEGRASE"/>
    <property type="match status" value="1"/>
</dbReference>
<evidence type="ECO:0000313" key="4">
    <source>
        <dbReference type="Proteomes" id="UP001314205"/>
    </source>
</evidence>
<dbReference type="CDD" id="cd01644">
    <property type="entry name" value="RT_pepA17"/>
    <property type="match status" value="1"/>
</dbReference>
<feature type="compositionally biased region" description="Polar residues" evidence="1">
    <location>
        <begin position="277"/>
        <end position="291"/>
    </location>
</feature>
<dbReference type="GO" id="GO:0003676">
    <property type="term" value="F:nucleic acid binding"/>
    <property type="evidence" value="ECO:0007669"/>
    <property type="project" value="InterPro"/>
</dbReference>
<feature type="compositionally biased region" description="Acidic residues" evidence="1">
    <location>
        <begin position="1493"/>
        <end position="1502"/>
    </location>
</feature>
<dbReference type="PANTHER" id="PTHR47331">
    <property type="entry name" value="PHD-TYPE DOMAIN-CONTAINING PROTEIN"/>
    <property type="match status" value="1"/>
</dbReference>
<protein>
    <recommendedName>
        <fullName evidence="2">Integrase catalytic domain-containing protein</fullName>
    </recommendedName>
</protein>
<evidence type="ECO:0000313" key="3">
    <source>
        <dbReference type="EMBL" id="CAK1580080.1"/>
    </source>
</evidence>
<proteinExistence type="predicted"/>
<organism evidence="3 4">
    <name type="scientific">Parnassius mnemosyne</name>
    <name type="common">clouded apollo</name>
    <dbReference type="NCBI Taxonomy" id="213953"/>
    <lineage>
        <taxon>Eukaryota</taxon>
        <taxon>Metazoa</taxon>
        <taxon>Ecdysozoa</taxon>
        <taxon>Arthropoda</taxon>
        <taxon>Hexapoda</taxon>
        <taxon>Insecta</taxon>
        <taxon>Pterygota</taxon>
        <taxon>Neoptera</taxon>
        <taxon>Endopterygota</taxon>
        <taxon>Lepidoptera</taxon>
        <taxon>Glossata</taxon>
        <taxon>Ditrysia</taxon>
        <taxon>Papilionoidea</taxon>
        <taxon>Papilionidae</taxon>
        <taxon>Parnassiinae</taxon>
        <taxon>Parnassini</taxon>
        <taxon>Parnassius</taxon>
        <taxon>Driopa</taxon>
    </lineage>
</organism>
<dbReference type="Gene3D" id="3.30.420.10">
    <property type="entry name" value="Ribonuclease H-like superfamily/Ribonuclease H"/>
    <property type="match status" value="1"/>
</dbReference>
<feature type="region of interest" description="Disordered" evidence="1">
    <location>
        <begin position="1484"/>
        <end position="1517"/>
    </location>
</feature>
<feature type="region of interest" description="Disordered" evidence="1">
    <location>
        <begin position="1"/>
        <end position="72"/>
    </location>
</feature>
<feature type="compositionally biased region" description="Basic and acidic residues" evidence="1">
    <location>
        <begin position="342"/>
        <end position="364"/>
    </location>
</feature>
<feature type="compositionally biased region" description="Basic and acidic residues" evidence="1">
    <location>
        <begin position="300"/>
        <end position="311"/>
    </location>
</feature>
<accession>A0AAV1KB88</accession>
<feature type="compositionally biased region" description="Low complexity" evidence="1">
    <location>
        <begin position="33"/>
        <end position="45"/>
    </location>
</feature>
<dbReference type="GO" id="GO:0042575">
    <property type="term" value="C:DNA polymerase complex"/>
    <property type="evidence" value="ECO:0007669"/>
    <property type="project" value="UniProtKB-ARBA"/>
</dbReference>
<dbReference type="InterPro" id="IPR008042">
    <property type="entry name" value="Retrotrans_Pao"/>
</dbReference>
<dbReference type="InterPro" id="IPR036397">
    <property type="entry name" value="RNaseH_sf"/>
</dbReference>
<evidence type="ECO:0000259" key="2">
    <source>
        <dbReference type="PROSITE" id="PS50994"/>
    </source>
</evidence>
<dbReference type="PANTHER" id="PTHR47331:SF1">
    <property type="entry name" value="GAG-LIKE PROTEIN"/>
    <property type="match status" value="1"/>
</dbReference>
<dbReference type="Pfam" id="PF03564">
    <property type="entry name" value="DUF1759"/>
    <property type="match status" value="1"/>
</dbReference>
<dbReference type="Pfam" id="PF17921">
    <property type="entry name" value="Integrase_H2C2"/>
    <property type="match status" value="1"/>
</dbReference>
<feature type="region of interest" description="Disordered" evidence="1">
    <location>
        <begin position="205"/>
        <end position="364"/>
    </location>
</feature>
<dbReference type="InterPro" id="IPR040676">
    <property type="entry name" value="DUF5641"/>
</dbReference>
<comment type="caution">
    <text evidence="3">The sequence shown here is derived from an EMBL/GenBank/DDBJ whole genome shotgun (WGS) entry which is preliminary data.</text>
</comment>
<feature type="domain" description="Integrase catalytic" evidence="2">
    <location>
        <begin position="1697"/>
        <end position="1882"/>
    </location>
</feature>
<feature type="compositionally biased region" description="Basic and acidic residues" evidence="1">
    <location>
        <begin position="233"/>
        <end position="242"/>
    </location>
</feature>
<dbReference type="GO" id="GO:0071897">
    <property type="term" value="P:DNA biosynthetic process"/>
    <property type="evidence" value="ECO:0007669"/>
    <property type="project" value="UniProtKB-ARBA"/>
</dbReference>
<sequence length="1995" mass="226490">MRKTRSQKTRNDDDTPVGMRIFEEAPASPSDYLAMAQAPSAAPALQAPPAPASTPAPAPPPPRPAMSVSTTDRLGEVSISAPRTETLAAIIEDLPSTEISSIVRTVAPVTDVHRPAPRAPSVRSVRSARSTASAIAKLKQIEYNAAEELAAIRRKQLQLEEDLIRKKYARDVAQLQEETDRESVNEDELVENRVRVDRWLENVETVRGESPSRPSQPAPRIELEQTLPNRVTGYDHSEDAQGRTEANNVQPRRIDSVQREDGVAAGMNQVDRRVRVTSPSRVQRRTLSPTHRSPHRHADRRSPSPHRDVGVRRSPSPHRRTDRRLSSPYRDVGAHRTPAPQHRLERDRDRDRSLTPRGKDRGIERLAEALENMVRVRPAAAKQTQDLPIFNGSAAEWLAFKAAMKESTRLYGFTDTENMARLRNCLRGEAREVVSALLFTAKDPADIMRTLEQCFGRPEVIIDRALEELKRLPRPGQTAQELNAFAIKLQNIVCILQNVDGKGYLQNPMLTREVMSKLSPHLRSRWCDYAEHYGSADEPDIVTLSRFMMREADRALSHAYTSVEPTKESPVRREAPPSKRIVTRRVENRARDVKTFTAQEDTGSASCMCCGGEHAIAKCRKLAQMGVDDRWNWVKEDGVCFLCLNSKHRRFKCKAKKCGIDGCNAPHHALLHTRKTRAPETSAKPDETVLVASNVGRNASVLLKVCPITLRGPHGKEIDTYALLDEGSTISLIDDDLARELGAEGPVKPLNIRGISNSQREADSRLVNIGIRGKSRSEMYRINARTVTNLQIGSQSVNKECLRLKHLRDLPSSVCYEDAKPRLLLGADNWHLIITRNLRIGRRRQPIAARTLLGWVIQGTVPRFTCREDGETVLHVVSSSGRIDRDIRTFASQDEEITELLKRQYEIDSIGISLRNRPRREKERAVEIFQRTVKKVGDQYQVGLPWKDDDVRMPPSYEMAARRLRTIERKMDKSPEFRDAYTAQIDNLLAKGYAREAEGTEREDTRSWYLPHFAVRNPNKPGKTRVVFDAAARASGKCLNDYLLDGPDLLRNLPGILFRFRENEIAVSADIREMFLRVKIDRRDQPAQLFLWRGNERSSPPREYVMTSMIFGARSSPFLAHSVRDHNARAHAETHPLALNAIVRSHYMDDYLDSYATVEEAVNTARQVTEVHQQAGFTLAGWNSNHAALLEDKPEELLASKPKEVGLRQDSPGRTLGLLWMANEDALTFNTSMNRVPNEVKTLQRPPTKREALSAVMSVFDPLGLLSYLTITAKILLQDLWRMKKVGWDDELPEEAAEEFQRWLRVVEEVSRLRLPRCYAPTGGVVERQLHVFSDASERAYASAAYWRLRYRDGTVKIRLVAAKAKVAPIKAQSIPRLELQANMIGARLAEFVQGEHRVVADRVVYWTDSTTALHWIQNDTARYTPYVAHRLGEISEKTSPEQWRWIPTADNIADQATRINYTYKEESDKWFTGPPFLYEEEDRWPRRREEKAGDEDDELEEVVAHQSDTRGAPHLPDIERFSSYERLVRATAQILQFVDAMRGKAHGLTLDHIHKAERMWIERSQQESFAEDISRLQKGRNLATGSALRKLDPIFEDGVLRARGRIDAADVDSQMKRPIILNGRHQFVKLLVEKAHKEASHANRERVVNDLRTRYHILRLRPTVREVERRCLRCRVRKATPRPAVIGDLPPERLGAFARPFTYTGIDYFGPITVTIRRRHEKRWIALFTCLTTRAVHLEIVYSLTTDSAISALRRMAARRGWPRVIYSDNGTNFHGADTELRRAMEEWAPLLKDYALTRRTDWKFIAPGAPNQGGAWERLVRSVKTALEATLNQKSPREETLATLLTEAENTVNSRPLTHVPVDIDEEEALTPNHFLLLGPSSLPVTAPCTPNDRRAWRAAQGLADEYWKRWVKEYLPTLVARGDSRDVQQRPVQEGDLVVVADGTMPRNVWPRGVITRTFPGPDGVVRNVEVRTRGGLLRRPVRRIAVLLSAA</sequence>
<gene>
    <name evidence="3" type="ORF">PARMNEM_LOCUS1931</name>
</gene>
<dbReference type="SUPFAM" id="SSF53098">
    <property type="entry name" value="Ribonuclease H-like"/>
    <property type="match status" value="1"/>
</dbReference>
<dbReference type="InterPro" id="IPR012337">
    <property type="entry name" value="RNaseH-like_sf"/>
</dbReference>
<dbReference type="InterPro" id="IPR005312">
    <property type="entry name" value="DUF1759"/>
</dbReference>
<dbReference type="GO" id="GO:0015074">
    <property type="term" value="P:DNA integration"/>
    <property type="evidence" value="ECO:0007669"/>
    <property type="project" value="InterPro"/>
</dbReference>
<dbReference type="Pfam" id="PF05380">
    <property type="entry name" value="Peptidase_A17"/>
    <property type="match status" value="1"/>
</dbReference>
<dbReference type="InterPro" id="IPR043128">
    <property type="entry name" value="Rev_trsase/Diguanyl_cyclase"/>
</dbReference>
<dbReference type="EMBL" id="CAVLGL010000013">
    <property type="protein sequence ID" value="CAK1580080.1"/>
    <property type="molecule type" value="Genomic_DNA"/>
</dbReference>
<dbReference type="SUPFAM" id="SSF56672">
    <property type="entry name" value="DNA/RNA polymerases"/>
    <property type="match status" value="1"/>
</dbReference>
<dbReference type="InterPro" id="IPR043502">
    <property type="entry name" value="DNA/RNA_pol_sf"/>
</dbReference>
<dbReference type="Proteomes" id="UP001314205">
    <property type="component" value="Unassembled WGS sequence"/>
</dbReference>
<dbReference type="InterPro" id="IPR001584">
    <property type="entry name" value="Integrase_cat-core"/>
</dbReference>
<evidence type="ECO:0000256" key="1">
    <source>
        <dbReference type="SAM" id="MobiDB-lite"/>
    </source>
</evidence>